<evidence type="ECO:0000256" key="2">
    <source>
        <dbReference type="ARBA" id="ARBA00022942"/>
    </source>
</evidence>
<dbReference type="EMBL" id="HBKR01038210">
    <property type="protein sequence ID" value="CAE2337881.1"/>
    <property type="molecule type" value="Transcribed_RNA"/>
</dbReference>
<dbReference type="Gene3D" id="1.25.40.10">
    <property type="entry name" value="Tetratricopeptide repeat domain"/>
    <property type="match status" value="1"/>
</dbReference>
<dbReference type="Pfam" id="PF01399">
    <property type="entry name" value="PCI"/>
    <property type="match status" value="1"/>
</dbReference>
<dbReference type="SMART" id="SM00753">
    <property type="entry name" value="PAM"/>
    <property type="match status" value="1"/>
</dbReference>
<feature type="region of interest" description="Disordered" evidence="3">
    <location>
        <begin position="467"/>
        <end position="492"/>
    </location>
</feature>
<dbReference type="PROSITE" id="PS50250">
    <property type="entry name" value="PCI"/>
    <property type="match status" value="1"/>
</dbReference>
<dbReference type="GO" id="GO:0006511">
    <property type="term" value="P:ubiquitin-dependent protein catabolic process"/>
    <property type="evidence" value="ECO:0007669"/>
    <property type="project" value="TreeGrafter"/>
</dbReference>
<dbReference type="InterPro" id="IPR050756">
    <property type="entry name" value="CSN3"/>
</dbReference>
<reference evidence="5" key="1">
    <citation type="submission" date="2021-01" db="EMBL/GenBank/DDBJ databases">
        <authorList>
            <person name="Corre E."/>
            <person name="Pelletier E."/>
            <person name="Niang G."/>
            <person name="Scheremetjew M."/>
            <person name="Finn R."/>
            <person name="Kale V."/>
            <person name="Holt S."/>
            <person name="Cochrane G."/>
            <person name="Meng A."/>
            <person name="Brown T."/>
            <person name="Cohen L."/>
        </authorList>
    </citation>
    <scope>NUCLEOTIDE SEQUENCE</scope>
    <source>
        <strain evidence="5">SoJaBio B1-5/56/2</strain>
    </source>
</reference>
<dbReference type="AlphaFoldDB" id="A0A7S4UJI1"/>
<keyword evidence="2" id="KW-0647">Proteasome</keyword>
<feature type="compositionally biased region" description="Basic and acidic residues" evidence="3">
    <location>
        <begin position="1"/>
        <end position="19"/>
    </location>
</feature>
<proteinExistence type="inferred from homology"/>
<dbReference type="InterPro" id="IPR036390">
    <property type="entry name" value="WH_DNA-bd_sf"/>
</dbReference>
<feature type="region of interest" description="Disordered" evidence="3">
    <location>
        <begin position="1"/>
        <end position="31"/>
    </location>
</feature>
<dbReference type="PANTHER" id="PTHR10758:SF2">
    <property type="entry name" value="26S PROTEASOME NON-ATPASE REGULATORY SUBUNIT 3"/>
    <property type="match status" value="1"/>
</dbReference>
<dbReference type="InterPro" id="IPR000717">
    <property type="entry name" value="PCI_dom"/>
</dbReference>
<dbReference type="GO" id="GO:0008541">
    <property type="term" value="C:proteasome regulatory particle, lid subcomplex"/>
    <property type="evidence" value="ECO:0007669"/>
    <property type="project" value="TreeGrafter"/>
</dbReference>
<dbReference type="Pfam" id="PF08375">
    <property type="entry name" value="Rpn3_C"/>
    <property type="match status" value="1"/>
</dbReference>
<evidence type="ECO:0000313" key="5">
    <source>
        <dbReference type="EMBL" id="CAE2337881.1"/>
    </source>
</evidence>
<sequence>MTQEKMEVDNDKKEEKGDGMEVDQVGSEQEQDVAVVGDLKDAVNRFLEAVKKGDSKQVGRLVGWASGRLRSKYTAARLSKLFASVADKETNAALHEVLKNHGAEAQESTIEAASSEDLQSYLKLMLIVFLIDSKEHKAAIEISTALVTDYCSHKRSNIAPLQSQIYFYYARSYELSGDLQAVRSVLLTALQTASLRHEVEMQAVLLNLILRNYLHYNLYDPADKLVTRTSMPESLVSSNQYARYMFYLGRIKTIQLKNEEARKCLQIAIRKGPQNSKALGFRVAVSKLLIIVELSMGMIPEREIFDQSSFKVPLKPYFDLTQAVQRGDMVAFNDAIKQYAEHFKRDDMTTLVQRLHHNVIKAGLRKISVAYARISINDICQKLCIDNVDDAEFMVSKAIRDKVINASIVHDKQHGVYLQSSETVDVYSSQQPQEAFHDRVQFYLQVYNDSVRAMRFPDKSVKIVESEEERKERVKAEQELPDLLDEDEDVLE</sequence>
<evidence type="ECO:0000259" key="4">
    <source>
        <dbReference type="PROSITE" id="PS50250"/>
    </source>
</evidence>
<name>A0A7S4UJI1_9EUKA</name>
<comment type="similarity">
    <text evidence="1">Belongs to the proteasome subunit S3 family.</text>
</comment>
<evidence type="ECO:0000256" key="3">
    <source>
        <dbReference type="SAM" id="MobiDB-lite"/>
    </source>
</evidence>
<dbReference type="InterPro" id="IPR013586">
    <property type="entry name" value="PSMD3_C"/>
</dbReference>
<feature type="domain" description="PCI" evidence="4">
    <location>
        <begin position="242"/>
        <end position="422"/>
    </location>
</feature>
<evidence type="ECO:0000256" key="1">
    <source>
        <dbReference type="ARBA" id="ARBA00007912"/>
    </source>
</evidence>
<feature type="compositionally biased region" description="Basic and acidic residues" evidence="3">
    <location>
        <begin position="467"/>
        <end position="478"/>
    </location>
</feature>
<dbReference type="PANTHER" id="PTHR10758">
    <property type="entry name" value="26S PROTEASOME NON-ATPASE REGULATORY SUBUNIT 3/COP9 SIGNALOSOME COMPLEX SUBUNIT 3"/>
    <property type="match status" value="1"/>
</dbReference>
<dbReference type="Pfam" id="PF25573">
    <property type="entry name" value="TPR_PSMD3_N"/>
    <property type="match status" value="1"/>
</dbReference>
<dbReference type="SUPFAM" id="SSF46785">
    <property type="entry name" value="Winged helix' DNA-binding domain"/>
    <property type="match status" value="1"/>
</dbReference>
<dbReference type="InterPro" id="IPR011990">
    <property type="entry name" value="TPR-like_helical_dom_sf"/>
</dbReference>
<feature type="compositionally biased region" description="Acidic residues" evidence="3">
    <location>
        <begin position="479"/>
        <end position="492"/>
    </location>
</feature>
<dbReference type="GO" id="GO:0042176">
    <property type="term" value="P:regulation of protein catabolic process"/>
    <property type="evidence" value="ECO:0007669"/>
    <property type="project" value="InterPro"/>
</dbReference>
<dbReference type="GO" id="GO:0030234">
    <property type="term" value="F:enzyme regulator activity"/>
    <property type="evidence" value="ECO:0007669"/>
    <property type="project" value="InterPro"/>
</dbReference>
<dbReference type="SMART" id="SM00088">
    <property type="entry name" value="PINT"/>
    <property type="match status" value="1"/>
</dbReference>
<organism evidence="5">
    <name type="scientific">Paramoeba aestuarina</name>
    <dbReference type="NCBI Taxonomy" id="180227"/>
    <lineage>
        <taxon>Eukaryota</taxon>
        <taxon>Amoebozoa</taxon>
        <taxon>Discosea</taxon>
        <taxon>Flabellinia</taxon>
        <taxon>Dactylopodida</taxon>
        <taxon>Paramoebidae</taxon>
        <taxon>Paramoeba</taxon>
    </lineage>
</organism>
<dbReference type="InterPro" id="IPR057985">
    <property type="entry name" value="TPR_PSMD3_N"/>
</dbReference>
<gene>
    <name evidence="5" type="ORF">NAES01612_LOCUS24945</name>
</gene>
<protein>
    <recommendedName>
        <fullName evidence="4">PCI domain-containing protein</fullName>
    </recommendedName>
</protein>
<accession>A0A7S4UJI1</accession>